<dbReference type="InterPro" id="IPR043130">
    <property type="entry name" value="CDP-OH_PTrfase_TM_dom"/>
</dbReference>
<dbReference type="OrthoDB" id="9785831at2"/>
<name>A0A5M8QGI5_9BACT</name>
<feature type="transmembrane region" description="Helical" evidence="2">
    <location>
        <begin position="283"/>
        <end position="301"/>
    </location>
</feature>
<evidence type="ECO:0000256" key="1">
    <source>
        <dbReference type="SAM" id="MobiDB-lite"/>
    </source>
</evidence>
<dbReference type="EMBL" id="VBSN01000069">
    <property type="protein sequence ID" value="KAA6434084.1"/>
    <property type="molecule type" value="Genomic_DNA"/>
</dbReference>
<dbReference type="Proteomes" id="UP000323994">
    <property type="component" value="Unassembled WGS sequence"/>
</dbReference>
<feature type="region of interest" description="Disordered" evidence="1">
    <location>
        <begin position="1"/>
        <end position="25"/>
    </location>
</feature>
<gene>
    <name evidence="3" type="ORF">FEM33_22650</name>
</gene>
<comment type="caution">
    <text evidence="3">The sequence shown here is derived from an EMBL/GenBank/DDBJ whole genome shotgun (WGS) entry which is preliminary data.</text>
</comment>
<evidence type="ECO:0000313" key="4">
    <source>
        <dbReference type="Proteomes" id="UP000323994"/>
    </source>
</evidence>
<dbReference type="Gene3D" id="1.20.120.1760">
    <property type="match status" value="1"/>
</dbReference>
<keyword evidence="4" id="KW-1185">Reference proteome</keyword>
<reference evidence="3 4" key="1">
    <citation type="submission" date="2019-05" db="EMBL/GenBank/DDBJ databases">
        <authorList>
            <person name="Qu J.-H."/>
        </authorList>
    </citation>
    <scope>NUCLEOTIDE SEQUENCE [LARGE SCALE GENOMIC DNA]</scope>
    <source>
        <strain evidence="3 4">NS28</strain>
    </source>
</reference>
<keyword evidence="2" id="KW-1133">Transmembrane helix</keyword>
<evidence type="ECO:0000313" key="3">
    <source>
        <dbReference type="EMBL" id="KAA6434084.1"/>
    </source>
</evidence>
<sequence>METTTSDKSGKKEEEVKSGSAFENSLKSSDTEEQIDIWFYRPIGYQIALFCAKVGIRPNPVTIVSIFFGVAAGILFYYQELWINVIGMLLLVFANSLDSADGQLARMTNDKSRLGRILDGAAGDFWFIAIHIAICLRSQNEGWSAWIWVPGVLAGASHVVQSAMADYYRNVHLFFIKGTSGSELDNSRDLQQEYDRLSWSSDFGMKLIARTYLNYTKLQESFSPHLQKLLALVRSKYQNGLPQELVTDFRAHNRPLMKYTNIVQFNTRVLFLFLWLFLDQSWIYFFFDMFVLNPILIYMIVNQEKVSRYFYQKILNGKTNGYQTI</sequence>
<organism evidence="3 4">
    <name type="scientific">Dyadobacter flavalbus</name>
    <dbReference type="NCBI Taxonomy" id="2579942"/>
    <lineage>
        <taxon>Bacteria</taxon>
        <taxon>Pseudomonadati</taxon>
        <taxon>Bacteroidota</taxon>
        <taxon>Cytophagia</taxon>
        <taxon>Cytophagales</taxon>
        <taxon>Spirosomataceae</taxon>
        <taxon>Dyadobacter</taxon>
    </lineage>
</organism>
<dbReference type="GO" id="GO:0016020">
    <property type="term" value="C:membrane"/>
    <property type="evidence" value="ECO:0007669"/>
    <property type="project" value="InterPro"/>
</dbReference>
<keyword evidence="3" id="KW-0808">Transferase</keyword>
<keyword evidence="2" id="KW-0812">Transmembrane</keyword>
<dbReference type="InterPro" id="IPR000462">
    <property type="entry name" value="CDP-OH_P_trans"/>
</dbReference>
<dbReference type="GO" id="GO:0016780">
    <property type="term" value="F:phosphotransferase activity, for other substituted phosphate groups"/>
    <property type="evidence" value="ECO:0007669"/>
    <property type="project" value="InterPro"/>
</dbReference>
<proteinExistence type="predicted"/>
<dbReference type="GO" id="GO:0008654">
    <property type="term" value="P:phospholipid biosynthetic process"/>
    <property type="evidence" value="ECO:0007669"/>
    <property type="project" value="InterPro"/>
</dbReference>
<evidence type="ECO:0000256" key="2">
    <source>
        <dbReference type="SAM" id="Phobius"/>
    </source>
</evidence>
<accession>A0A5M8QGI5</accession>
<dbReference type="RefSeq" id="WP_139014251.1">
    <property type="nucleotide sequence ID" value="NZ_VBSN01000069.1"/>
</dbReference>
<protein>
    <submittedName>
        <fullName evidence="3">CDP-alcohol phosphatidyltransferase family protein</fullName>
    </submittedName>
</protein>
<feature type="transmembrane region" description="Helical" evidence="2">
    <location>
        <begin position="61"/>
        <end position="79"/>
    </location>
</feature>
<dbReference type="Pfam" id="PF01066">
    <property type="entry name" value="CDP-OH_P_transf"/>
    <property type="match status" value="1"/>
</dbReference>
<dbReference type="AlphaFoldDB" id="A0A5M8QGI5"/>
<feature type="compositionally biased region" description="Basic and acidic residues" evidence="1">
    <location>
        <begin position="8"/>
        <end position="17"/>
    </location>
</feature>
<keyword evidence="2" id="KW-0472">Membrane</keyword>